<dbReference type="AlphaFoldDB" id="A0AA36DLM1"/>
<evidence type="ECO:0000313" key="3">
    <source>
        <dbReference type="Proteomes" id="UP001176961"/>
    </source>
</evidence>
<keyword evidence="3" id="KW-1185">Reference proteome</keyword>
<name>A0AA36DLM1_CYLNA</name>
<proteinExistence type="predicted"/>
<evidence type="ECO:0000256" key="1">
    <source>
        <dbReference type="SAM" id="Phobius"/>
    </source>
</evidence>
<reference evidence="2" key="1">
    <citation type="submission" date="2023-07" db="EMBL/GenBank/DDBJ databases">
        <authorList>
            <consortium name="CYATHOMIX"/>
        </authorList>
    </citation>
    <scope>NUCLEOTIDE SEQUENCE</scope>
    <source>
        <strain evidence="2">N/A</strain>
    </source>
</reference>
<dbReference type="Proteomes" id="UP001176961">
    <property type="component" value="Unassembled WGS sequence"/>
</dbReference>
<keyword evidence="1" id="KW-0812">Transmembrane</keyword>
<dbReference type="EMBL" id="CATQJL010000001">
    <property type="protein sequence ID" value="CAJ0588272.1"/>
    <property type="molecule type" value="Genomic_DNA"/>
</dbReference>
<comment type="caution">
    <text evidence="2">The sequence shown here is derived from an EMBL/GenBank/DDBJ whole genome shotgun (WGS) entry which is preliminary data.</text>
</comment>
<protein>
    <submittedName>
        <fullName evidence="2">Uncharacterized protein</fullName>
    </submittedName>
</protein>
<organism evidence="2 3">
    <name type="scientific">Cylicocyclus nassatus</name>
    <name type="common">Nematode worm</name>
    <dbReference type="NCBI Taxonomy" id="53992"/>
    <lineage>
        <taxon>Eukaryota</taxon>
        <taxon>Metazoa</taxon>
        <taxon>Ecdysozoa</taxon>
        <taxon>Nematoda</taxon>
        <taxon>Chromadorea</taxon>
        <taxon>Rhabditida</taxon>
        <taxon>Rhabditina</taxon>
        <taxon>Rhabditomorpha</taxon>
        <taxon>Strongyloidea</taxon>
        <taxon>Strongylidae</taxon>
        <taxon>Cylicocyclus</taxon>
    </lineage>
</organism>
<gene>
    <name evidence="2" type="ORF">CYNAS_LOCUS255</name>
</gene>
<sequence length="81" mass="9329">MLRRRKKWGKRSCDTSSTLTVSQFQDTMKIIALHYLLAVILLVFSTIGAEARGWGKGQAGYWPIVNVPVRQRHFRRFGHGK</sequence>
<accession>A0AA36DLM1</accession>
<evidence type="ECO:0000313" key="2">
    <source>
        <dbReference type="EMBL" id="CAJ0588272.1"/>
    </source>
</evidence>
<keyword evidence="1" id="KW-0472">Membrane</keyword>
<keyword evidence="1" id="KW-1133">Transmembrane helix</keyword>
<feature type="transmembrane region" description="Helical" evidence="1">
    <location>
        <begin position="30"/>
        <end position="49"/>
    </location>
</feature>